<dbReference type="EMBL" id="JANCYW010000007">
    <property type="protein sequence ID" value="KAK4536191.1"/>
    <property type="molecule type" value="Genomic_DNA"/>
</dbReference>
<keyword evidence="4" id="KW-1185">Reference proteome</keyword>
<evidence type="ECO:0000256" key="2">
    <source>
        <dbReference type="SAM" id="Phobius"/>
    </source>
</evidence>
<evidence type="ECO:0000256" key="1">
    <source>
        <dbReference type="SAM" id="MobiDB-lite"/>
    </source>
</evidence>
<keyword evidence="2" id="KW-0472">Membrane</keyword>
<name>A0AAV9IVR1_CYACA</name>
<proteinExistence type="predicted"/>
<keyword evidence="2" id="KW-0812">Transmembrane</keyword>
<dbReference type="Proteomes" id="UP001301350">
    <property type="component" value="Unassembled WGS sequence"/>
</dbReference>
<accession>A0AAV9IVR1</accession>
<evidence type="ECO:0000313" key="3">
    <source>
        <dbReference type="EMBL" id="KAK4536191.1"/>
    </source>
</evidence>
<comment type="caution">
    <text evidence="3">The sequence shown here is derived from an EMBL/GenBank/DDBJ whole genome shotgun (WGS) entry which is preliminary data.</text>
</comment>
<feature type="transmembrane region" description="Helical" evidence="2">
    <location>
        <begin position="212"/>
        <end position="238"/>
    </location>
</feature>
<keyword evidence="2" id="KW-1133">Transmembrane helix</keyword>
<evidence type="ECO:0000313" key="4">
    <source>
        <dbReference type="Proteomes" id="UP001301350"/>
    </source>
</evidence>
<sequence>MRRGKGEVVEGGGRYWLRSRGRGGSIGLWDGESEVGREGSGEEDETDATRRAELAGQDPEEGPATQERLAAGMSLALSRRVLRAFLEAHRRKAGPLRAFPSGPAGAVHQNGDERLWGRDGSQDPVGVAVRQTREEDINATDGLERSACPFRMPPPTTPLAAEAHTDAAAASSDAWSFTAVAGLAETLRTVGRLLQDNPLCGEQLRGWRKRYLLLYVVVEYHLFYAVLLAAIGAALAVASAVGSWLETSRWAHALIGIGTVWGLLRLFELHSAVRRSAIACLPAEWQRVLHQEESGCRRPSPYGGDARTCQGLNRPRYRG</sequence>
<organism evidence="3 4">
    <name type="scientific">Cyanidium caldarium</name>
    <name type="common">Red alga</name>
    <dbReference type="NCBI Taxonomy" id="2771"/>
    <lineage>
        <taxon>Eukaryota</taxon>
        <taxon>Rhodophyta</taxon>
        <taxon>Bangiophyceae</taxon>
        <taxon>Cyanidiales</taxon>
        <taxon>Cyanidiaceae</taxon>
        <taxon>Cyanidium</taxon>
    </lineage>
</organism>
<dbReference type="AlphaFoldDB" id="A0AAV9IVR1"/>
<reference evidence="3 4" key="1">
    <citation type="submission" date="2022-07" db="EMBL/GenBank/DDBJ databases">
        <title>Genome-wide signatures of adaptation to extreme environments.</title>
        <authorList>
            <person name="Cho C.H."/>
            <person name="Yoon H.S."/>
        </authorList>
    </citation>
    <scope>NUCLEOTIDE SEQUENCE [LARGE SCALE GENOMIC DNA]</scope>
    <source>
        <strain evidence="3 4">DBV 063 E5</strain>
    </source>
</reference>
<protein>
    <submittedName>
        <fullName evidence="3">Uncharacterized protein</fullName>
    </submittedName>
</protein>
<gene>
    <name evidence="3" type="ORF">CDCA_CDCA07G2216</name>
</gene>
<feature type="region of interest" description="Disordered" evidence="1">
    <location>
        <begin position="1"/>
        <end position="67"/>
    </location>
</feature>
<feature type="transmembrane region" description="Helical" evidence="2">
    <location>
        <begin position="250"/>
        <end position="267"/>
    </location>
</feature>